<evidence type="ECO:0000313" key="10">
    <source>
        <dbReference type="Proteomes" id="UP000028602"/>
    </source>
</evidence>
<dbReference type="SUPFAM" id="SSF103481">
    <property type="entry name" value="Multidrug resistance efflux transporter EmrE"/>
    <property type="match status" value="2"/>
</dbReference>
<reference evidence="9 10" key="1">
    <citation type="submission" date="2014-05" db="EMBL/GenBank/DDBJ databases">
        <title>ATOL: Assembling a taxonomically balanced genome-scale reconstruction of the evolutionary history of the Enterobacteriaceae.</title>
        <authorList>
            <person name="Plunkett G.III."/>
            <person name="Neeno-Eckwall E.C."/>
            <person name="Glasner J.D."/>
            <person name="Perna N.T."/>
        </authorList>
    </citation>
    <scope>NUCLEOTIDE SEQUENCE [LARGE SCALE GENOMIC DNA]</scope>
    <source>
        <strain evidence="9 10">ATCC 33301</strain>
    </source>
</reference>
<keyword evidence="4 7" id="KW-0812">Transmembrane</keyword>
<feature type="transmembrane region" description="Helical" evidence="7">
    <location>
        <begin position="114"/>
        <end position="133"/>
    </location>
</feature>
<keyword evidence="10" id="KW-1185">Reference proteome</keyword>
<dbReference type="InterPro" id="IPR050638">
    <property type="entry name" value="AA-Vitamin_Transporters"/>
</dbReference>
<feature type="transmembrane region" description="Helical" evidence="7">
    <location>
        <begin position="140"/>
        <end position="159"/>
    </location>
</feature>
<organism evidence="9 10">
    <name type="scientific">Tatumella ptyseos ATCC 33301</name>
    <dbReference type="NCBI Taxonomy" id="1005995"/>
    <lineage>
        <taxon>Bacteria</taxon>
        <taxon>Pseudomonadati</taxon>
        <taxon>Pseudomonadota</taxon>
        <taxon>Gammaproteobacteria</taxon>
        <taxon>Enterobacterales</taxon>
        <taxon>Erwiniaceae</taxon>
        <taxon>Tatumella</taxon>
    </lineage>
</organism>
<comment type="subcellular location">
    <subcellularLocation>
        <location evidence="1">Cell membrane</location>
        <topology evidence="1">Multi-pass membrane protein</topology>
    </subcellularLocation>
</comment>
<evidence type="ECO:0000256" key="4">
    <source>
        <dbReference type="ARBA" id="ARBA00022692"/>
    </source>
</evidence>
<keyword evidence="5 7" id="KW-1133">Transmembrane helix</keyword>
<comment type="caution">
    <text evidence="9">The sequence shown here is derived from an EMBL/GenBank/DDBJ whole genome shotgun (WGS) entry which is preliminary data.</text>
</comment>
<feature type="domain" description="EamA" evidence="8">
    <location>
        <begin position="21"/>
        <end position="158"/>
    </location>
</feature>
<feature type="transmembrane region" description="Helical" evidence="7">
    <location>
        <begin position="197"/>
        <end position="219"/>
    </location>
</feature>
<proteinExistence type="inferred from homology"/>
<feature type="transmembrane region" description="Helical" evidence="7">
    <location>
        <begin position="55"/>
        <end position="74"/>
    </location>
</feature>
<feature type="transmembrane region" description="Helical" evidence="7">
    <location>
        <begin position="263"/>
        <end position="284"/>
    </location>
</feature>
<protein>
    <submittedName>
        <fullName evidence="9">Drug/metabolite transporter (DMT) superfamily protein</fullName>
    </submittedName>
</protein>
<evidence type="ECO:0000313" key="9">
    <source>
        <dbReference type="EMBL" id="KFD17084.1"/>
    </source>
</evidence>
<evidence type="ECO:0000256" key="5">
    <source>
        <dbReference type="ARBA" id="ARBA00022989"/>
    </source>
</evidence>
<evidence type="ECO:0000256" key="2">
    <source>
        <dbReference type="ARBA" id="ARBA00007362"/>
    </source>
</evidence>
<dbReference type="AlphaFoldDB" id="A0A085J9D8"/>
<evidence type="ECO:0000256" key="7">
    <source>
        <dbReference type="SAM" id="Phobius"/>
    </source>
</evidence>
<keyword evidence="6 7" id="KW-0472">Membrane</keyword>
<evidence type="ECO:0000259" key="8">
    <source>
        <dbReference type="Pfam" id="PF00892"/>
    </source>
</evidence>
<evidence type="ECO:0000256" key="1">
    <source>
        <dbReference type="ARBA" id="ARBA00004651"/>
    </source>
</evidence>
<dbReference type="Pfam" id="PF00892">
    <property type="entry name" value="EamA"/>
    <property type="match status" value="2"/>
</dbReference>
<feature type="transmembrane region" description="Helical" evidence="7">
    <location>
        <begin position="290"/>
        <end position="306"/>
    </location>
</feature>
<feature type="transmembrane region" description="Helical" evidence="7">
    <location>
        <begin position="231"/>
        <end position="251"/>
    </location>
</feature>
<dbReference type="InterPro" id="IPR000620">
    <property type="entry name" value="EamA_dom"/>
</dbReference>
<sequence length="319" mass="33879">MVSIRFIAMVCLKLMNTSRQGVYLVLLAATLWGSSGVSAQYLFRSYALSPGAVTMIRLLFSGLILTALGLLQGSQPGKMFRERSTVIRLIIFSVFGTLMIQLSFLITIEKTNAATATVLQFLAPVVLVLYTVVTRRKLPGMMICIAVLASLAGTLLMATKGHLTSLQLSASGLIWGLISACAAAFNAGYSSELIRRFGTLSVTGISMLIAGVALVPFYLPGLDLRMLGISGGLALGYLILIGTALTFSLFLKGAYLTGSQNASILSCAEPLSSAFLSVILLGVPFGLPEWTGSLLILFSVVLISLAPDPNRSARRLTEL</sequence>
<accession>A0A085J9D8</accession>
<keyword evidence="3" id="KW-1003">Cell membrane</keyword>
<feature type="domain" description="EamA" evidence="8">
    <location>
        <begin position="171"/>
        <end position="304"/>
    </location>
</feature>
<dbReference type="GO" id="GO:0016020">
    <property type="term" value="C:membrane"/>
    <property type="evidence" value="ECO:0007669"/>
    <property type="project" value="UniProtKB-SubCell"/>
</dbReference>
<dbReference type="Proteomes" id="UP000028602">
    <property type="component" value="Unassembled WGS sequence"/>
</dbReference>
<dbReference type="PANTHER" id="PTHR32322">
    <property type="entry name" value="INNER MEMBRANE TRANSPORTER"/>
    <property type="match status" value="1"/>
</dbReference>
<evidence type="ECO:0000256" key="6">
    <source>
        <dbReference type="ARBA" id="ARBA00023136"/>
    </source>
</evidence>
<feature type="transmembrane region" description="Helical" evidence="7">
    <location>
        <begin position="86"/>
        <end position="108"/>
    </location>
</feature>
<dbReference type="InterPro" id="IPR037185">
    <property type="entry name" value="EmrE-like"/>
</dbReference>
<evidence type="ECO:0000256" key="3">
    <source>
        <dbReference type="ARBA" id="ARBA00022475"/>
    </source>
</evidence>
<dbReference type="EMBL" id="JMPR01000054">
    <property type="protein sequence ID" value="KFD17084.1"/>
    <property type="molecule type" value="Genomic_DNA"/>
</dbReference>
<name>A0A085J9D8_9GAMM</name>
<dbReference type="PANTHER" id="PTHR32322:SF2">
    <property type="entry name" value="EAMA DOMAIN-CONTAINING PROTEIN"/>
    <property type="match status" value="1"/>
</dbReference>
<comment type="similarity">
    <text evidence="2">Belongs to the EamA transporter family.</text>
</comment>
<dbReference type="eggNOG" id="COG0697">
    <property type="taxonomic scope" value="Bacteria"/>
</dbReference>
<feature type="transmembrane region" description="Helical" evidence="7">
    <location>
        <begin position="165"/>
        <end position="185"/>
    </location>
</feature>
<gene>
    <name evidence="9" type="primary">yicL</name>
    <name evidence="9" type="ORF">GTPT_3359</name>
</gene>